<evidence type="ECO:0000259" key="3">
    <source>
        <dbReference type="Pfam" id="PF10079"/>
    </source>
</evidence>
<dbReference type="RefSeq" id="WP_058383504.1">
    <property type="nucleotide sequence ID" value="NZ_CP013659.2"/>
</dbReference>
<dbReference type="InterPro" id="IPR055399">
    <property type="entry name" value="CC_BshC"/>
</dbReference>
<dbReference type="EC" id="6.-.-.-" evidence="2"/>
<evidence type="ECO:0000259" key="4">
    <source>
        <dbReference type="Pfam" id="PF24850"/>
    </source>
</evidence>
<evidence type="ECO:0000313" key="6">
    <source>
        <dbReference type="Proteomes" id="UP000067683"/>
    </source>
</evidence>
<name>A0A0U2XUK7_9BACL</name>
<dbReference type="EMBL" id="CP013659">
    <property type="protein sequence ID" value="ALS76803.1"/>
    <property type="molecule type" value="Genomic_DNA"/>
</dbReference>
<sequence>MKLEEKYIPPSSNLMADYTNEEQKIVKYFSYKPSLEQARDRLETLENHPVDREKLASIIASYMEPYGISEAARQNLERFEKGASVVVTGQQAGLLTGPLYTVHKAISAILLAKEASEKLGTPVVPVFWIAGEDHDLAEICHIYRETNGRVEKLNYPHAKLGKCAASHAPLKADEIEAFLEEYFRSLPETVHTKEIHSLVFGHLEKADTFTAFFASLLNHFFNQEGLLYIDAAYEQLRAYESSFFSKLIGNSQAIAKTVVETETALQTDGYTAGIDAKEEAAHLFITIEGERLLLERDGSRFAVKNTAISYTEQELLEIAKHEPQRLSNNVVTRPLMQDLVFPVLAFVGGPGEIAYWAALKGAFEVMGMQMPIVMPRLSVSLIDRRTAALLEKRDLSFEEVVMDRKIPQLRNELFDHIRDEETEAKIEEVKQGLAEEYEELISRFTAVSAGLTPLAEKNLRIHLAQLDFLKHKLQDEVAIQNSTQFNQLATIENALLPESGLQERIYNPVPYLNQYGRNLAEDLLALPMKYDNTHKIVIL</sequence>
<dbReference type="InterPro" id="IPR055398">
    <property type="entry name" value="Rossmann-like_BshC"/>
</dbReference>
<gene>
    <name evidence="2" type="primary">bshC</name>
    <name evidence="5" type="ORF">AUC31_16960</name>
</gene>
<dbReference type="GO" id="GO:0016874">
    <property type="term" value="F:ligase activity"/>
    <property type="evidence" value="ECO:0007669"/>
    <property type="project" value="UniProtKB-UniRule"/>
</dbReference>
<keyword evidence="1 2" id="KW-0436">Ligase</keyword>
<dbReference type="Proteomes" id="UP000067683">
    <property type="component" value="Chromosome"/>
</dbReference>
<dbReference type="InterPro" id="IPR011199">
    <property type="entry name" value="Bacillithiol_biosynth_BshC"/>
</dbReference>
<proteinExistence type="inferred from homology"/>
<dbReference type="Pfam" id="PF24850">
    <property type="entry name" value="CC_BshC"/>
    <property type="match status" value="1"/>
</dbReference>
<organism evidence="5 6">
    <name type="scientific">Planococcus rifietoensis</name>
    <dbReference type="NCBI Taxonomy" id="200991"/>
    <lineage>
        <taxon>Bacteria</taxon>
        <taxon>Bacillati</taxon>
        <taxon>Bacillota</taxon>
        <taxon>Bacilli</taxon>
        <taxon>Bacillales</taxon>
        <taxon>Caryophanaceae</taxon>
        <taxon>Planococcus</taxon>
    </lineage>
</organism>
<accession>A0A0U2XUK7</accession>
<comment type="function">
    <text evidence="2">Involved in bacillithiol (BSH) biosynthesis. May catalyze the last step of the pathway, the addition of cysteine to glucosamine malate (GlcN-Mal) to generate BSH.</text>
</comment>
<comment type="similarity">
    <text evidence="2">Belongs to the BshC family.</text>
</comment>
<evidence type="ECO:0000256" key="2">
    <source>
        <dbReference type="HAMAP-Rule" id="MF_01867"/>
    </source>
</evidence>
<dbReference type="KEGG" id="prt:AUC31_16960"/>
<feature type="domain" description="Bacillithiol biosynthesis BshC C-terminal coiled-coil" evidence="4">
    <location>
        <begin position="381"/>
        <end position="538"/>
    </location>
</feature>
<evidence type="ECO:0000256" key="1">
    <source>
        <dbReference type="ARBA" id="ARBA00022598"/>
    </source>
</evidence>
<keyword evidence="6" id="KW-1185">Reference proteome</keyword>
<dbReference type="Pfam" id="PF10079">
    <property type="entry name" value="Rossmann-like_BshC"/>
    <property type="match status" value="1"/>
</dbReference>
<evidence type="ECO:0000313" key="5">
    <source>
        <dbReference type="EMBL" id="ALS76803.1"/>
    </source>
</evidence>
<dbReference type="NCBIfam" id="TIGR03998">
    <property type="entry name" value="thiol_BshC"/>
    <property type="match status" value="1"/>
</dbReference>
<feature type="domain" description="Bacillithiol biosynthesis BshC N-terminal Rossmann-like" evidence="3">
    <location>
        <begin position="1"/>
        <end position="377"/>
    </location>
</feature>
<dbReference type="AlphaFoldDB" id="A0A0U2XUK7"/>
<dbReference type="STRING" id="200991.AUC31_16960"/>
<dbReference type="OrthoDB" id="9765151at2"/>
<dbReference type="HAMAP" id="MF_01867">
    <property type="entry name" value="BshC"/>
    <property type="match status" value="1"/>
</dbReference>
<dbReference type="PIRSF" id="PIRSF012535">
    <property type="entry name" value="UCP012535"/>
    <property type="match status" value="1"/>
</dbReference>
<protein>
    <recommendedName>
        <fullName evidence="2">Putative cysteine ligase BshC</fullName>
        <ecNumber evidence="2">6.-.-.-</ecNumber>
    </recommendedName>
</protein>
<reference evidence="5" key="1">
    <citation type="submission" date="2016-01" db="EMBL/GenBank/DDBJ databases">
        <title>Complete genome of Planococcus rifietoensis type strain M8.</title>
        <authorList>
            <person name="See-Too W.S."/>
        </authorList>
    </citation>
    <scope>NUCLEOTIDE SEQUENCE [LARGE SCALE GENOMIC DNA]</scope>
    <source>
        <strain evidence="5">M8</strain>
    </source>
</reference>